<dbReference type="PANTHER" id="PTHR30023">
    <property type="entry name" value="D-ALANYL-D-ALANINE CARBOXYPEPTIDASE"/>
    <property type="match status" value="1"/>
</dbReference>
<dbReference type="GO" id="GO:0006508">
    <property type="term" value="P:proteolysis"/>
    <property type="evidence" value="ECO:0007669"/>
    <property type="project" value="InterPro"/>
</dbReference>
<organism evidence="4 5">
    <name type="scientific">Pandoraea thiooxydans</name>
    <dbReference type="NCBI Taxonomy" id="445709"/>
    <lineage>
        <taxon>Bacteria</taxon>
        <taxon>Pseudomonadati</taxon>
        <taxon>Pseudomonadota</taxon>
        <taxon>Betaproteobacteria</taxon>
        <taxon>Burkholderiales</taxon>
        <taxon>Burkholderiaceae</taxon>
        <taxon>Pandoraea</taxon>
    </lineage>
</organism>
<dbReference type="GO" id="GO:0000270">
    <property type="term" value="P:peptidoglycan metabolic process"/>
    <property type="evidence" value="ECO:0007669"/>
    <property type="project" value="TreeGrafter"/>
</dbReference>
<dbReference type="KEGG" id="ptx:ABW99_20360"/>
<proteinExistence type="inferred from homology"/>
<dbReference type="PATRIC" id="fig|445709.3.peg.4271"/>
<evidence type="ECO:0000313" key="5">
    <source>
        <dbReference type="Proteomes" id="UP000036700"/>
    </source>
</evidence>
<gene>
    <name evidence="4" type="ORF">ABW99_20360</name>
</gene>
<accession>A0A0G3EXT1</accession>
<feature type="signal peptide" evidence="3">
    <location>
        <begin position="1"/>
        <end position="27"/>
    </location>
</feature>
<reference evidence="5" key="1">
    <citation type="submission" date="2015-06" db="EMBL/GenBank/DDBJ databases">
        <authorList>
            <person name="Lim Y.L."/>
            <person name="Ee R."/>
            <person name="Yong D."/>
            <person name="How K.Y."/>
            <person name="Yin W.F."/>
            <person name="Chan K.G."/>
        </authorList>
    </citation>
    <scope>NUCLEOTIDE SEQUENCE [LARGE SCALE GENOMIC DNA]</scope>
    <source>
        <strain evidence="5">DSM 25325</strain>
    </source>
</reference>
<dbReference type="OrthoDB" id="9802627at2"/>
<evidence type="ECO:0000256" key="1">
    <source>
        <dbReference type="ARBA" id="ARBA00006096"/>
    </source>
</evidence>
<protein>
    <recommendedName>
        <fullName evidence="6">D-alanyl-D-alanine carboxypeptidase</fullName>
    </recommendedName>
</protein>
<dbReference type="InterPro" id="IPR012338">
    <property type="entry name" value="Beta-lactam/transpept-like"/>
</dbReference>
<dbReference type="Proteomes" id="UP000036700">
    <property type="component" value="Chromosome"/>
</dbReference>
<dbReference type="Pfam" id="PF02113">
    <property type="entry name" value="Peptidase_S13"/>
    <property type="match status" value="1"/>
</dbReference>
<dbReference type="EMBL" id="CP011568">
    <property type="protein sequence ID" value="AKJ70212.1"/>
    <property type="molecule type" value="Genomic_DNA"/>
</dbReference>
<dbReference type="NCBIfam" id="TIGR00666">
    <property type="entry name" value="PBP4"/>
    <property type="match status" value="1"/>
</dbReference>
<dbReference type="STRING" id="445709.ABW99_20360"/>
<name>A0A0G3EXT1_9BURK</name>
<dbReference type="Gene3D" id="3.40.710.10">
    <property type="entry name" value="DD-peptidase/beta-lactamase superfamily"/>
    <property type="match status" value="1"/>
</dbReference>
<dbReference type="RefSeq" id="WP_047216145.1">
    <property type="nucleotide sequence ID" value="NZ_CP011568.3"/>
</dbReference>
<dbReference type="PANTHER" id="PTHR30023:SF0">
    <property type="entry name" value="PENICILLIN-SENSITIVE CARBOXYPEPTIDASE A"/>
    <property type="match status" value="1"/>
</dbReference>
<evidence type="ECO:0000256" key="3">
    <source>
        <dbReference type="SAM" id="SignalP"/>
    </source>
</evidence>
<dbReference type="PRINTS" id="PR00922">
    <property type="entry name" value="DADACBPTASE3"/>
</dbReference>
<dbReference type="InterPro" id="IPR000667">
    <property type="entry name" value="Peptidase_S13"/>
</dbReference>
<keyword evidence="5" id="KW-1185">Reference proteome</keyword>
<evidence type="ECO:0008006" key="6">
    <source>
        <dbReference type="Google" id="ProtNLM"/>
    </source>
</evidence>
<dbReference type="Gene3D" id="3.50.80.20">
    <property type="entry name" value="D-Ala-D-Ala carboxypeptidase C, peptidase S13"/>
    <property type="match status" value="1"/>
</dbReference>
<evidence type="ECO:0000256" key="2">
    <source>
        <dbReference type="ARBA" id="ARBA00022801"/>
    </source>
</evidence>
<evidence type="ECO:0000313" key="4">
    <source>
        <dbReference type="EMBL" id="AKJ70212.1"/>
    </source>
</evidence>
<sequence length="503" mass="53591">MRSKFLFAPLLCAVCALGLIGAPQSQAHGKQARHRPPHALARHTGLPPQLARLLAASRLPAAHVSLYVAPIGDADATRRASPRPLLSLNANLPRNSASTMKLVTTAASLDLLGPDYRWRTATYTDGVIENRVLHGNLYVRGTGDPKLVPEEMVKLVADIRDAGIDRIDGDLVLDRSYYGPGIRDGGPIDDGLDRPYNVSPDPLLYAFKALSFSFDASAGQGVDISVLPPLSPLTIDNGLTAVGGPCGDWLSRIHPRLEADANGALVAHFSGGYPVSCGAQQWNVAAPDANQFFLDGFRALWLAAGGQLDGGVRDGVVPPGARLVASYRGQTLAQAIYDMNKFSNNVMARQIFLTLGAREERPPATLDKARQAVHAWLAQARLSMPGLVLDNGSGLSRRARITAADMGRLLQYAINRPTGQQFMQSLPLVGVDGTMRNRLRGDGVSGNAYVKTGTLDDVRAIAGYVGTAAGSSYVVVGIVNDPQARDGIALLNGLLDWVYHHAP</sequence>
<comment type="similarity">
    <text evidence="1">Belongs to the peptidase S13 family.</text>
</comment>
<keyword evidence="3" id="KW-0732">Signal</keyword>
<feature type="chain" id="PRO_5002553653" description="D-alanyl-D-alanine carboxypeptidase" evidence="3">
    <location>
        <begin position="28"/>
        <end position="503"/>
    </location>
</feature>
<dbReference type="SUPFAM" id="SSF56601">
    <property type="entry name" value="beta-lactamase/transpeptidase-like"/>
    <property type="match status" value="1"/>
</dbReference>
<dbReference type="GO" id="GO:0004185">
    <property type="term" value="F:serine-type carboxypeptidase activity"/>
    <property type="evidence" value="ECO:0007669"/>
    <property type="project" value="InterPro"/>
</dbReference>
<keyword evidence="2" id="KW-0378">Hydrolase</keyword>
<dbReference type="AlphaFoldDB" id="A0A0G3EXT1"/>